<dbReference type="GeneID" id="28762033"/>
<dbReference type="Pfam" id="PF08386">
    <property type="entry name" value="Abhydrolase_4"/>
    <property type="match status" value="1"/>
</dbReference>
<feature type="chain" id="PRO_5008058194" evidence="3">
    <location>
        <begin position="20"/>
        <end position="505"/>
    </location>
</feature>
<dbReference type="InterPro" id="IPR000073">
    <property type="entry name" value="AB_hydrolase_1"/>
</dbReference>
<protein>
    <submittedName>
        <fullName evidence="6">Alpha/beta-hydrolase</fullName>
    </submittedName>
</protein>
<evidence type="ECO:0000256" key="2">
    <source>
        <dbReference type="ARBA" id="ARBA00022801"/>
    </source>
</evidence>
<name>A0A177CHX6_9PLEO</name>
<dbReference type="RefSeq" id="XP_018036814.1">
    <property type="nucleotide sequence ID" value="XM_018178547.1"/>
</dbReference>
<evidence type="ECO:0000256" key="3">
    <source>
        <dbReference type="SAM" id="SignalP"/>
    </source>
</evidence>
<dbReference type="Pfam" id="PF00561">
    <property type="entry name" value="Abhydrolase_1"/>
    <property type="match status" value="1"/>
</dbReference>
<feature type="signal peptide" evidence="3">
    <location>
        <begin position="1"/>
        <end position="19"/>
    </location>
</feature>
<dbReference type="InterPro" id="IPR013595">
    <property type="entry name" value="Pept_S33_TAP-like_C"/>
</dbReference>
<evidence type="ECO:0000313" key="7">
    <source>
        <dbReference type="Proteomes" id="UP000077069"/>
    </source>
</evidence>
<dbReference type="InParanoid" id="A0A177CHX6"/>
<evidence type="ECO:0000259" key="5">
    <source>
        <dbReference type="Pfam" id="PF08386"/>
    </source>
</evidence>
<dbReference type="SUPFAM" id="SSF53474">
    <property type="entry name" value="alpha/beta-Hydrolases"/>
    <property type="match status" value="1"/>
</dbReference>
<feature type="domain" description="AB hydrolase-1" evidence="4">
    <location>
        <begin position="96"/>
        <end position="243"/>
    </location>
</feature>
<evidence type="ECO:0000259" key="4">
    <source>
        <dbReference type="Pfam" id="PF00561"/>
    </source>
</evidence>
<dbReference type="Gene3D" id="3.40.50.1820">
    <property type="entry name" value="alpha/beta hydrolase"/>
    <property type="match status" value="1"/>
</dbReference>
<comment type="similarity">
    <text evidence="1">Belongs to the peptidase S33 family.</text>
</comment>
<keyword evidence="3" id="KW-0732">Signal</keyword>
<dbReference type="AlphaFoldDB" id="A0A177CHX6"/>
<evidence type="ECO:0000313" key="6">
    <source>
        <dbReference type="EMBL" id="OAG06449.1"/>
    </source>
</evidence>
<dbReference type="PANTHER" id="PTHR43248:SF30">
    <property type="entry name" value="AB HYDROLASE-1 DOMAIN-CONTAINING PROTEIN"/>
    <property type="match status" value="1"/>
</dbReference>
<gene>
    <name evidence="6" type="ORF">CC84DRAFT_1164715</name>
</gene>
<dbReference type="InterPro" id="IPR029058">
    <property type="entry name" value="AB_hydrolase_fold"/>
</dbReference>
<dbReference type="OrthoDB" id="425534at2759"/>
<feature type="domain" description="Peptidase S33 tripeptidyl aminopeptidase-like C-terminal" evidence="5">
    <location>
        <begin position="409"/>
        <end position="496"/>
    </location>
</feature>
<evidence type="ECO:0000256" key="1">
    <source>
        <dbReference type="ARBA" id="ARBA00010088"/>
    </source>
</evidence>
<accession>A0A177CHX6</accession>
<keyword evidence="2 6" id="KW-0378">Hydrolase</keyword>
<dbReference type="GO" id="GO:0016787">
    <property type="term" value="F:hydrolase activity"/>
    <property type="evidence" value="ECO:0007669"/>
    <property type="project" value="UniProtKB-KW"/>
</dbReference>
<reference evidence="6 7" key="1">
    <citation type="submission" date="2016-05" db="EMBL/GenBank/DDBJ databases">
        <title>Comparative analysis of secretome profiles of manganese(II)-oxidizing ascomycete fungi.</title>
        <authorList>
            <consortium name="DOE Joint Genome Institute"/>
            <person name="Zeiner C.A."/>
            <person name="Purvine S.O."/>
            <person name="Zink E.M."/>
            <person name="Wu S."/>
            <person name="Pasa-Tolic L."/>
            <person name="Chaput D.L."/>
            <person name="Haridas S."/>
            <person name="Grigoriev I.V."/>
            <person name="Santelli C.M."/>
            <person name="Hansel C.M."/>
        </authorList>
    </citation>
    <scope>NUCLEOTIDE SEQUENCE [LARGE SCALE GENOMIC DNA]</scope>
    <source>
        <strain evidence="6 7">AP3s5-JAC2a</strain>
    </source>
</reference>
<dbReference type="EMBL" id="KV441552">
    <property type="protein sequence ID" value="OAG06449.1"/>
    <property type="molecule type" value="Genomic_DNA"/>
</dbReference>
<dbReference type="PANTHER" id="PTHR43248">
    <property type="entry name" value="2-SUCCINYL-6-HYDROXY-2,4-CYCLOHEXADIENE-1-CARBOXYLATE SYNTHASE"/>
    <property type="match status" value="1"/>
</dbReference>
<keyword evidence="7" id="KW-1185">Reference proteome</keyword>
<dbReference type="Proteomes" id="UP000077069">
    <property type="component" value="Unassembled WGS sequence"/>
</dbReference>
<sequence>MSPTARFSVVASLLSYTIAFPLTPRQPSASSSSALPSNCTAPSITFGSCPEEAPSQLECATYSVPINWDEPEGEKFDLGLVRLPANVNSTKKIGSLFINPGGPGGAASDLIASLILGALPIPEGLNDAFDLIGLDPRGVGLSNAVQCDQKIWAERVSWFPKTQEDYDTLVDKNKRYGESCRNKTGPLLEHLDTISVAKDHEAVRIALGNEPLNMVGLSYGSQLGAQYAQLFPDNIRTLVLDGMLQHSQAAASNVLIESLGYSIGLQHFFEWASEEVTSPLKGEDVAALCSELLKNASTTSIPAPACDGTSCRTDVNAEELLFNAQEALTFKDPRVTGGLSTWGDLASAIYNATHGDASALSTRFDEAAAGTAIYCLDLDHDPAVYDFNYMQTTQHMFSTFHPLSQGTGQSTSLLHSCVGWPYATRNPPKKLHVDTEATILMVNSDADPSTAYPWAVGMLEEIKNKVFVTRHGDGHTSFFTGGETASTIVRYLLGEAPVNGLVLDS</sequence>
<organism evidence="6 7">
    <name type="scientific">Paraphaeosphaeria sporulosa</name>
    <dbReference type="NCBI Taxonomy" id="1460663"/>
    <lineage>
        <taxon>Eukaryota</taxon>
        <taxon>Fungi</taxon>
        <taxon>Dikarya</taxon>
        <taxon>Ascomycota</taxon>
        <taxon>Pezizomycotina</taxon>
        <taxon>Dothideomycetes</taxon>
        <taxon>Pleosporomycetidae</taxon>
        <taxon>Pleosporales</taxon>
        <taxon>Massarineae</taxon>
        <taxon>Didymosphaeriaceae</taxon>
        <taxon>Paraphaeosphaeria</taxon>
    </lineage>
</organism>
<dbReference type="InterPro" id="IPR051601">
    <property type="entry name" value="Serine_prot/Carboxylest_S33"/>
</dbReference>
<proteinExistence type="inferred from homology"/>